<dbReference type="EnsemblPlants" id="KQL12245">
    <property type="protein sequence ID" value="KQL12245"/>
    <property type="gene ID" value="SETIT_007630mg"/>
</dbReference>
<name>K3Y0B9_SETIT</name>
<proteinExistence type="predicted"/>
<dbReference type="EMBL" id="AGNK02002704">
    <property type="status" value="NOT_ANNOTATED_CDS"/>
    <property type="molecule type" value="Genomic_DNA"/>
</dbReference>
<organism evidence="1 2">
    <name type="scientific">Setaria italica</name>
    <name type="common">Foxtail millet</name>
    <name type="synonym">Panicum italicum</name>
    <dbReference type="NCBI Taxonomy" id="4555"/>
    <lineage>
        <taxon>Eukaryota</taxon>
        <taxon>Viridiplantae</taxon>
        <taxon>Streptophyta</taxon>
        <taxon>Embryophyta</taxon>
        <taxon>Tracheophyta</taxon>
        <taxon>Spermatophyta</taxon>
        <taxon>Magnoliopsida</taxon>
        <taxon>Liliopsida</taxon>
        <taxon>Poales</taxon>
        <taxon>Poaceae</taxon>
        <taxon>PACMAD clade</taxon>
        <taxon>Panicoideae</taxon>
        <taxon>Panicodae</taxon>
        <taxon>Paniceae</taxon>
        <taxon>Cenchrinae</taxon>
        <taxon>Setaria</taxon>
    </lineage>
</organism>
<evidence type="ECO:0000313" key="2">
    <source>
        <dbReference type="Proteomes" id="UP000004995"/>
    </source>
</evidence>
<dbReference type="AlphaFoldDB" id="K3Y0B9"/>
<keyword evidence="2" id="KW-1185">Reference proteome</keyword>
<dbReference type="HOGENOM" id="CLU_2376805_0_0_1"/>
<dbReference type="Proteomes" id="UP000004995">
    <property type="component" value="Unassembled WGS sequence"/>
</dbReference>
<dbReference type="Gramene" id="KQL12245">
    <property type="protein sequence ID" value="KQL12245"/>
    <property type="gene ID" value="SETIT_007630mg"/>
</dbReference>
<accession>K3Y0B9</accession>
<protein>
    <submittedName>
        <fullName evidence="1">Uncharacterized protein</fullName>
    </submittedName>
</protein>
<evidence type="ECO:0000313" key="1">
    <source>
        <dbReference type="EnsemblPlants" id="KQL12245"/>
    </source>
</evidence>
<dbReference type="InParanoid" id="K3Y0B9"/>
<reference evidence="1" key="2">
    <citation type="submission" date="2018-08" db="UniProtKB">
        <authorList>
            <consortium name="EnsemblPlants"/>
        </authorList>
    </citation>
    <scope>IDENTIFICATION</scope>
    <source>
        <strain evidence="1">Yugu1</strain>
    </source>
</reference>
<reference evidence="2" key="1">
    <citation type="journal article" date="2012" name="Nat. Biotechnol.">
        <title>Reference genome sequence of the model plant Setaria.</title>
        <authorList>
            <person name="Bennetzen J.L."/>
            <person name="Schmutz J."/>
            <person name="Wang H."/>
            <person name="Percifield R."/>
            <person name="Hawkins J."/>
            <person name="Pontaroli A.C."/>
            <person name="Estep M."/>
            <person name="Feng L."/>
            <person name="Vaughn J.N."/>
            <person name="Grimwood J."/>
            <person name="Jenkins J."/>
            <person name="Barry K."/>
            <person name="Lindquist E."/>
            <person name="Hellsten U."/>
            <person name="Deshpande S."/>
            <person name="Wang X."/>
            <person name="Wu X."/>
            <person name="Mitros T."/>
            <person name="Triplett J."/>
            <person name="Yang X."/>
            <person name="Ye C.Y."/>
            <person name="Mauro-Herrera M."/>
            <person name="Wang L."/>
            <person name="Li P."/>
            <person name="Sharma M."/>
            <person name="Sharma R."/>
            <person name="Ronald P.C."/>
            <person name="Panaud O."/>
            <person name="Kellogg E.A."/>
            <person name="Brutnell T.P."/>
            <person name="Doust A.N."/>
            <person name="Tuskan G.A."/>
            <person name="Rokhsar D."/>
            <person name="Devos K.M."/>
        </authorList>
    </citation>
    <scope>NUCLEOTIDE SEQUENCE [LARGE SCALE GENOMIC DNA]</scope>
    <source>
        <strain evidence="2">cv. Yugu1</strain>
    </source>
</reference>
<sequence>MSWQHNSHITWFTGGRWDVYNEGIRIVAGSISSKMKHLKRANTDTKFISTNKHRSIYNSLVVQCCLVSRNSPNMKLSKNCIEKKMSNLLYPIYDS</sequence>